<evidence type="ECO:0000313" key="11">
    <source>
        <dbReference type="EMBL" id="PIS58687.1"/>
    </source>
</evidence>
<evidence type="ECO:0000256" key="1">
    <source>
        <dbReference type="ARBA" id="ARBA00004123"/>
    </source>
</evidence>
<evidence type="ECO:0000256" key="8">
    <source>
        <dbReference type="SAM" id="MobiDB-lite"/>
    </source>
</evidence>
<dbReference type="OrthoDB" id="10261918at2759"/>
<dbReference type="GO" id="GO:0071021">
    <property type="term" value="C:U2-type post-spliceosomal complex"/>
    <property type="evidence" value="ECO:0007669"/>
    <property type="project" value="TreeGrafter"/>
</dbReference>
<comment type="subcellular location">
    <subcellularLocation>
        <location evidence="1">Nucleus</location>
    </subcellularLocation>
</comment>
<evidence type="ECO:0000313" key="12">
    <source>
        <dbReference type="Proteomes" id="UP000230249"/>
    </source>
</evidence>
<dbReference type="Proteomes" id="UP000230249">
    <property type="component" value="Unassembled WGS sequence"/>
</dbReference>
<dbReference type="VEuPathDB" id="FungiDB:B9J08_000135"/>
<evidence type="ECO:0000259" key="9">
    <source>
        <dbReference type="Pfam" id="PF02840"/>
    </source>
</evidence>
<dbReference type="VEuPathDB" id="FungiDB:CJJ09_002111"/>
<dbReference type="VEuPathDB" id="FungiDB:CJI97_000140"/>
<feature type="domain" description="Prp18" evidence="9">
    <location>
        <begin position="154"/>
        <end position="265"/>
    </location>
</feature>
<dbReference type="Gene3D" id="1.20.940.10">
    <property type="entry name" value="Functional domain of the splicing factor Prp18"/>
    <property type="match status" value="1"/>
</dbReference>
<dbReference type="PANTHER" id="PTHR13007">
    <property type="entry name" value="PRE-MRNA SPLICING FACTOR-RELATED"/>
    <property type="match status" value="1"/>
</dbReference>
<keyword evidence="12" id="KW-1185">Reference proteome</keyword>
<evidence type="ECO:0000256" key="7">
    <source>
        <dbReference type="ARBA" id="ARBA00023242"/>
    </source>
</evidence>
<dbReference type="VEuPathDB" id="FungiDB:QG37_02688"/>
<evidence type="ECO:0000313" key="10">
    <source>
        <dbReference type="EMBL" id="KAK8440801.1"/>
    </source>
</evidence>
<dbReference type="EMBL" id="PEKT02000001">
    <property type="protein sequence ID" value="PIS58687.1"/>
    <property type="molecule type" value="Genomic_DNA"/>
</dbReference>
<dbReference type="PANTHER" id="PTHR13007:SF19">
    <property type="entry name" value="PRE-MRNA-SPLICING FACTOR 18"/>
    <property type="match status" value="1"/>
</dbReference>
<comment type="caution">
    <text evidence="11">The sequence shown here is derived from an EMBL/GenBank/DDBJ whole genome shotgun (WGS) entry which is preliminary data.</text>
</comment>
<sequence length="273" mass="30968">MALTGLLSEEIAKKRKAAKENAQAKRTKQETSVDTEQSSPEMAKVAPEKEKLLDSVSNEDLERSLKAFDGEDPNLNKEDKLRKLDLLVKAEHRNDAYKAYLDEENSVDPIITLDDIGAITTNKRQLELKLRRSLKGIIKLWECKPQEPPKPYTVGMLKEVKRDLVKLLYRLRVGKLDDSMILSLATIIYYIQLQDFVKANESYMKLSIGNVAYPIGIRDVGIHARHALSKITGEDKSTIANVMKGESTRKWILGVKRLISYSEAINKQTKERA</sequence>
<reference evidence="11 12" key="1">
    <citation type="journal article" date="2017" name="Clin. Infect. Dis.">
        <title>Simultaneous emergence of multidrug-resistant Candida auris on 3 continents confirmed by whole-genome sequencing and epidemiological analyses.</title>
        <authorList>
            <person name="Lockhart S.R."/>
            <person name="Etienne K.A."/>
            <person name="Vallabhaneni S."/>
            <person name="Farooqi J."/>
            <person name="Chowdhary A."/>
            <person name="Govender N.P."/>
            <person name="Colombo A.L."/>
            <person name="Calvo B."/>
            <person name="Cuomo C.A."/>
            <person name="Desjardins C.A."/>
            <person name="Berkow E.L."/>
            <person name="Castanheira M."/>
            <person name="Magobo R.E."/>
            <person name="Jabeen K."/>
            <person name="Asghar R.J."/>
            <person name="Meis J.F."/>
            <person name="Jackson B."/>
            <person name="Chiller T."/>
            <person name="Litvintseva A.P."/>
        </authorList>
    </citation>
    <scope>NUCLEOTIDE SEQUENCE [LARGE SCALE GENOMIC DNA]</scope>
    <source>
        <strain evidence="11 12">B8441</strain>
    </source>
</reference>
<keyword evidence="7" id="KW-0539">Nucleus</keyword>
<dbReference type="AlphaFoldDB" id="A0A2H1A736"/>
<dbReference type="VEuPathDB" id="FungiDB:CJI96_0001571"/>
<keyword evidence="5" id="KW-0747">Spliceosome</keyword>
<protein>
    <recommendedName>
        <fullName evidence="3">Pre-mRNA-splicing factor 18</fullName>
    </recommendedName>
</protein>
<dbReference type="STRING" id="498019.A0A2H1A736"/>
<dbReference type="InterPro" id="IPR039979">
    <property type="entry name" value="PRPF18"/>
</dbReference>
<evidence type="ECO:0000256" key="3">
    <source>
        <dbReference type="ARBA" id="ARBA00018242"/>
    </source>
</evidence>
<dbReference type="GO" id="GO:0000350">
    <property type="term" value="P:generation of catalytic spliceosome for second transesterification step"/>
    <property type="evidence" value="ECO:0007669"/>
    <property type="project" value="TreeGrafter"/>
</dbReference>
<evidence type="ECO:0000256" key="4">
    <source>
        <dbReference type="ARBA" id="ARBA00022664"/>
    </source>
</evidence>
<reference evidence="10 12" key="3">
    <citation type="journal article" date="2018" name="Nat. Commun.">
        <title>Genomic insights into multidrug-resistance, mating and virulence in Candida auris and related emerging species.</title>
        <authorList>
            <person name="Munoz J.F."/>
            <person name="Gade L."/>
            <person name="Chow N.A."/>
            <person name="Loparev V.N."/>
            <person name="Juieng P."/>
            <person name="Berkow E.L."/>
            <person name="Farrer R.A."/>
            <person name="Litvintseva A.P."/>
            <person name="Cuomo C.A."/>
        </authorList>
    </citation>
    <scope>GENOME REANNOTATION</scope>
    <source>
        <strain evidence="10 12">B8441</strain>
    </source>
</reference>
<dbReference type="EMBL" id="PEKT03000002">
    <property type="protein sequence ID" value="KAK8440801.1"/>
    <property type="molecule type" value="Genomic_DNA"/>
</dbReference>
<evidence type="ECO:0000256" key="2">
    <source>
        <dbReference type="ARBA" id="ARBA00008137"/>
    </source>
</evidence>
<feature type="compositionally biased region" description="Basic and acidic residues" evidence="8">
    <location>
        <begin position="18"/>
        <end position="31"/>
    </location>
</feature>
<dbReference type="VEuPathDB" id="FungiDB:CJJ07_001228"/>
<proteinExistence type="inferred from homology"/>
<keyword evidence="6" id="KW-0508">mRNA splicing</keyword>
<gene>
    <name evidence="11" type="ORF">B9J08_000135</name>
    <name evidence="10" type="ORF">B9J08_02094</name>
</gene>
<evidence type="ECO:0000256" key="5">
    <source>
        <dbReference type="ARBA" id="ARBA00022728"/>
    </source>
</evidence>
<keyword evidence="4" id="KW-0507">mRNA processing</keyword>
<name>A0A2H1A736_CANAR</name>
<comment type="similarity">
    <text evidence="2">Belongs to the PRP18 family.</text>
</comment>
<reference evidence="10" key="4">
    <citation type="submission" date="2024-03" db="EMBL/GenBank/DDBJ databases">
        <title>Improved genome assembly of Candida auris strain B8441 and annotation of B11205.</title>
        <authorList>
            <person name="Cauldron N.C."/>
            <person name="Shea T."/>
            <person name="Cuomo C.A."/>
        </authorList>
    </citation>
    <scope>NUCLEOTIDE SEQUENCE</scope>
    <source>
        <strain evidence="10">B8441</strain>
    </source>
</reference>
<dbReference type="InterPro" id="IPR004098">
    <property type="entry name" value="Prp18"/>
</dbReference>
<dbReference type="SUPFAM" id="SSF47938">
    <property type="entry name" value="Functional domain of the splicing factor Prp18"/>
    <property type="match status" value="1"/>
</dbReference>
<dbReference type="OMA" id="RRWIISI"/>
<feature type="region of interest" description="Disordered" evidence="8">
    <location>
        <begin position="15"/>
        <end position="57"/>
    </location>
</feature>
<organism evidence="11">
    <name type="scientific">Candidozyma auris</name>
    <name type="common">Yeast</name>
    <name type="synonym">Candida auris</name>
    <dbReference type="NCBI Taxonomy" id="498019"/>
    <lineage>
        <taxon>Eukaryota</taxon>
        <taxon>Fungi</taxon>
        <taxon>Dikarya</taxon>
        <taxon>Ascomycota</taxon>
        <taxon>Saccharomycotina</taxon>
        <taxon>Pichiomycetes</taxon>
        <taxon>Metschnikowiaceae</taxon>
        <taxon>Candidozyma</taxon>
    </lineage>
</organism>
<dbReference type="GO" id="GO:0046540">
    <property type="term" value="C:U4/U6 x U5 tri-snRNP complex"/>
    <property type="evidence" value="ECO:0007669"/>
    <property type="project" value="TreeGrafter"/>
</dbReference>
<reference evidence="11" key="2">
    <citation type="submission" date="2017-11" db="EMBL/GenBank/DDBJ databases">
        <title>Candida auris genome assembly and annotation.</title>
        <authorList>
            <person name="Munoz J.F."/>
            <person name="Gade L.G."/>
            <person name="Chow N.A."/>
            <person name="Litvintseva A.P."/>
            <person name="Loparev V.N."/>
            <person name="Cuomo C.A."/>
        </authorList>
    </citation>
    <scope>NUCLEOTIDE SEQUENCE</scope>
    <source>
        <strain evidence="11">B8441</strain>
    </source>
</reference>
<evidence type="ECO:0000256" key="6">
    <source>
        <dbReference type="ARBA" id="ARBA00023187"/>
    </source>
</evidence>
<dbReference type="GO" id="GO:0005682">
    <property type="term" value="C:U5 snRNP"/>
    <property type="evidence" value="ECO:0007669"/>
    <property type="project" value="TreeGrafter"/>
</dbReference>
<dbReference type="Pfam" id="PF02840">
    <property type="entry name" value="Prp18"/>
    <property type="match status" value="1"/>
</dbReference>
<accession>A0A2H1A736</accession>